<dbReference type="EMBL" id="NAJL01000005">
    <property type="protein sequence ID" value="TKA32530.1"/>
    <property type="molecule type" value="Genomic_DNA"/>
</dbReference>
<gene>
    <name evidence="2" type="ORF">B0A50_01638</name>
</gene>
<feature type="region of interest" description="Disordered" evidence="1">
    <location>
        <begin position="171"/>
        <end position="209"/>
    </location>
</feature>
<dbReference type="Proteomes" id="UP000308549">
    <property type="component" value="Unassembled WGS sequence"/>
</dbReference>
<evidence type="ECO:0000313" key="2">
    <source>
        <dbReference type="EMBL" id="TKA32530.1"/>
    </source>
</evidence>
<evidence type="ECO:0000313" key="3">
    <source>
        <dbReference type="Proteomes" id="UP000308549"/>
    </source>
</evidence>
<accession>A0A4U0UAW0</accession>
<dbReference type="Gene3D" id="1.25.40.10">
    <property type="entry name" value="Tetratricopeptide repeat domain"/>
    <property type="match status" value="1"/>
</dbReference>
<dbReference type="InterPro" id="IPR011990">
    <property type="entry name" value="TPR-like_helical_dom_sf"/>
</dbReference>
<sequence length="497" mass="53897">MSKPKQFTKPPKKQKAKAAEPETAEEFQAAADFEEETGGKWRAGDPAKAGRAFVRALEVYDRGIGKHPHEFDLAYNKARLELEITQNPALVGHIGQPLAGLLKQTLDSHRYALRLNKLNPDLLFNTSQVLTSLAEQLLEAEDSDTSISLLQEALELLSSCLSRQEVLLEQQQSELEDGEEGGVSLGAPDEKTVPTAESTPGSDDAGQYATVESPTTASDLLDTVHASLSALTMLVTLVDAGSLRTLGDMAQGLTEKKAPSYIGMLSEDAQDSAHFTVALARASFVAAFADVQYNAFTIEVAEYLDRLEAFEVPGKDGDVTALGSEAEARVELATSVMARFEGSSDLPADICWKQLGTAQESYAKAAKLDSSAQLYLSRADVEMLRHRIASLTTSKIAENVRKSAPTLAQNAQTYYKGAVRLASDEDEEVKSKALQRLFIATQLRSVLYQAEPAADVTQMIEMCGVQRRMHEGYMECVEEGLLDAEQAEELAGQIVAT</sequence>
<dbReference type="AlphaFoldDB" id="A0A4U0UAW0"/>
<evidence type="ECO:0000256" key="1">
    <source>
        <dbReference type="SAM" id="MobiDB-lite"/>
    </source>
</evidence>
<comment type="caution">
    <text evidence="2">The sequence shown here is derived from an EMBL/GenBank/DDBJ whole genome shotgun (WGS) entry which is preliminary data.</text>
</comment>
<organism evidence="2 3">
    <name type="scientific">Salinomyces thailandicus</name>
    <dbReference type="NCBI Taxonomy" id="706561"/>
    <lineage>
        <taxon>Eukaryota</taxon>
        <taxon>Fungi</taxon>
        <taxon>Dikarya</taxon>
        <taxon>Ascomycota</taxon>
        <taxon>Pezizomycotina</taxon>
        <taxon>Dothideomycetes</taxon>
        <taxon>Dothideomycetidae</taxon>
        <taxon>Mycosphaerellales</taxon>
        <taxon>Teratosphaeriaceae</taxon>
        <taxon>Salinomyces</taxon>
    </lineage>
</organism>
<dbReference type="OrthoDB" id="5328412at2759"/>
<protein>
    <submittedName>
        <fullName evidence="2">Uncharacterized protein</fullName>
    </submittedName>
</protein>
<reference evidence="2 3" key="1">
    <citation type="submission" date="2017-03" db="EMBL/GenBank/DDBJ databases">
        <title>Genomes of endolithic fungi from Antarctica.</title>
        <authorList>
            <person name="Coleine C."/>
            <person name="Masonjones S."/>
            <person name="Stajich J.E."/>
        </authorList>
    </citation>
    <scope>NUCLEOTIDE SEQUENCE [LARGE SCALE GENOMIC DNA]</scope>
    <source>
        <strain evidence="2 3">CCFEE 6315</strain>
    </source>
</reference>
<name>A0A4U0UAW0_9PEZI</name>
<proteinExistence type="predicted"/>
<feature type="region of interest" description="Disordered" evidence="1">
    <location>
        <begin position="1"/>
        <end position="26"/>
    </location>
</feature>
<keyword evidence="3" id="KW-1185">Reference proteome</keyword>